<dbReference type="GO" id="GO:0005509">
    <property type="term" value="F:calcium ion binding"/>
    <property type="evidence" value="ECO:0007669"/>
    <property type="project" value="InterPro"/>
</dbReference>
<sequence>MSELQDEEPAESSSEVTRRSVLRGTAGLTVGAAAFLVSGPEATAASGSDIAPTPAEVASQLAAAKIAADQNPLLRHKQLRAFELLDVDGDGFVTKADTVSLARRFAAFTEGGVDGPMTGQLIAAIGQMWNALVAKPKWVPDTGRLSPQDFVVVMANSVAVTPDKTLQYIGLITNLTFTMADADGDGVLQREDAIRLGMAAANETREEAETGWKALVTADPERATYAEVLLAVTDFVTGVNPASPSNLALGRL</sequence>
<feature type="domain" description="EF-hand" evidence="1">
    <location>
        <begin position="80"/>
        <end position="108"/>
    </location>
</feature>
<evidence type="ECO:0000313" key="3">
    <source>
        <dbReference type="Proteomes" id="UP000011205"/>
    </source>
</evidence>
<evidence type="ECO:0000313" key="2">
    <source>
        <dbReference type="EMBL" id="ELS55825.1"/>
    </source>
</evidence>
<accession>L8PHD3</accession>
<dbReference type="InterPro" id="IPR006311">
    <property type="entry name" value="TAT_signal"/>
</dbReference>
<dbReference type="InterPro" id="IPR011992">
    <property type="entry name" value="EF-hand-dom_pair"/>
</dbReference>
<dbReference type="Gene3D" id="1.10.238.10">
    <property type="entry name" value="EF-hand"/>
    <property type="match status" value="1"/>
</dbReference>
<dbReference type="PATRIC" id="fig|1160705.3.peg.3146"/>
<protein>
    <submittedName>
        <fullName evidence="2">Putative calcium binding protein</fullName>
    </submittedName>
</protein>
<comment type="caution">
    <text evidence="2">The sequence shown here is derived from an EMBL/GenBank/DDBJ whole genome shotgun (WGS) entry which is preliminary data.</text>
</comment>
<gene>
    <name evidence="2" type="ORF">STVIR_3170</name>
</gene>
<evidence type="ECO:0000259" key="1">
    <source>
        <dbReference type="PROSITE" id="PS50222"/>
    </source>
</evidence>
<organism evidence="2 3">
    <name type="scientific">Streptomyces viridochromogenes Tue57</name>
    <dbReference type="NCBI Taxonomy" id="1160705"/>
    <lineage>
        <taxon>Bacteria</taxon>
        <taxon>Bacillati</taxon>
        <taxon>Actinomycetota</taxon>
        <taxon>Actinomycetes</taxon>
        <taxon>Kitasatosporales</taxon>
        <taxon>Streptomycetaceae</taxon>
        <taxon>Streptomyces</taxon>
    </lineage>
</organism>
<dbReference type="Proteomes" id="UP000011205">
    <property type="component" value="Unassembled WGS sequence"/>
</dbReference>
<dbReference type="Pfam" id="PF13202">
    <property type="entry name" value="EF-hand_5"/>
    <property type="match status" value="2"/>
</dbReference>
<dbReference type="AlphaFoldDB" id="L8PHD3"/>
<proteinExistence type="predicted"/>
<dbReference type="InterPro" id="IPR002048">
    <property type="entry name" value="EF_hand_dom"/>
</dbReference>
<dbReference type="PROSITE" id="PS50222">
    <property type="entry name" value="EF_HAND_2"/>
    <property type="match status" value="1"/>
</dbReference>
<dbReference type="EMBL" id="AMLP01000102">
    <property type="protein sequence ID" value="ELS55825.1"/>
    <property type="molecule type" value="Genomic_DNA"/>
</dbReference>
<name>L8PHD3_STRVR</name>
<dbReference type="SUPFAM" id="SSF47473">
    <property type="entry name" value="EF-hand"/>
    <property type="match status" value="1"/>
</dbReference>
<reference evidence="2 3" key="1">
    <citation type="journal article" date="2013" name="Genome Announc.">
        <title>Draft Genome Sequence of Streptomyces viridochromogenes Strain Tu57, Producer of Avilamycin.</title>
        <authorList>
            <person name="Gruning B.A."/>
            <person name="Erxleben A."/>
            <person name="Hahnlein A."/>
            <person name="Gunther S."/>
        </authorList>
    </citation>
    <scope>NUCLEOTIDE SEQUENCE [LARGE SCALE GENOMIC DNA]</scope>
    <source>
        <strain evidence="2 3">Tue57</strain>
    </source>
</reference>
<dbReference type="PROSITE" id="PS51318">
    <property type="entry name" value="TAT"/>
    <property type="match status" value="1"/>
</dbReference>